<evidence type="ECO:0000313" key="3">
    <source>
        <dbReference type="Proteomes" id="UP001595665"/>
    </source>
</evidence>
<comment type="caution">
    <text evidence="2">The sequence shown here is derived from an EMBL/GenBank/DDBJ whole genome shotgun (WGS) entry which is preliminary data.</text>
</comment>
<proteinExistence type="predicted"/>
<reference evidence="3" key="1">
    <citation type="journal article" date="2019" name="Int. J. Syst. Evol. Microbiol.">
        <title>The Global Catalogue of Microorganisms (GCM) 10K type strain sequencing project: providing services to taxonomists for standard genome sequencing and annotation.</title>
        <authorList>
            <consortium name="The Broad Institute Genomics Platform"/>
            <consortium name="The Broad Institute Genome Sequencing Center for Infectious Disease"/>
            <person name="Wu L."/>
            <person name="Ma J."/>
        </authorList>
    </citation>
    <scope>NUCLEOTIDE SEQUENCE [LARGE SCALE GENOMIC DNA]</scope>
    <source>
        <strain evidence="3">CCM 7480</strain>
    </source>
</reference>
<organism evidence="2 3">
    <name type="scientific">Massilia haematophila</name>
    <dbReference type="NCBI Taxonomy" id="457923"/>
    <lineage>
        <taxon>Bacteria</taxon>
        <taxon>Pseudomonadati</taxon>
        <taxon>Pseudomonadota</taxon>
        <taxon>Betaproteobacteria</taxon>
        <taxon>Burkholderiales</taxon>
        <taxon>Oxalobacteraceae</taxon>
        <taxon>Telluria group</taxon>
        <taxon>Massilia</taxon>
    </lineage>
</organism>
<accession>A0ABV7PF27</accession>
<dbReference type="Gene3D" id="2.40.50.320">
    <property type="entry name" value="Copper binding periplasmic protein CusF"/>
    <property type="match status" value="1"/>
</dbReference>
<dbReference type="Proteomes" id="UP001595665">
    <property type="component" value="Unassembled WGS sequence"/>
</dbReference>
<dbReference type="RefSeq" id="WP_379734135.1">
    <property type="nucleotide sequence ID" value="NZ_JBHRVV010000001.1"/>
</dbReference>
<dbReference type="EMBL" id="JBHRVV010000001">
    <property type="protein sequence ID" value="MFC3457779.1"/>
    <property type="molecule type" value="Genomic_DNA"/>
</dbReference>
<dbReference type="InterPro" id="IPR021647">
    <property type="entry name" value="CusF_Ec"/>
</dbReference>
<protein>
    <submittedName>
        <fullName evidence="2">Copper-binding protein</fullName>
    </submittedName>
</protein>
<dbReference type="InterPro" id="IPR042230">
    <property type="entry name" value="CusF_sf"/>
</dbReference>
<feature type="signal peptide" evidence="1">
    <location>
        <begin position="1"/>
        <end position="22"/>
    </location>
</feature>
<gene>
    <name evidence="2" type="ORF">ACFOPH_05915</name>
</gene>
<evidence type="ECO:0000256" key="1">
    <source>
        <dbReference type="SAM" id="SignalP"/>
    </source>
</evidence>
<feature type="chain" id="PRO_5046830898" evidence="1">
    <location>
        <begin position="23"/>
        <end position="128"/>
    </location>
</feature>
<keyword evidence="3" id="KW-1185">Reference proteome</keyword>
<name>A0ABV7PF27_9BURK</name>
<sequence>MKTLSTLTLAIAMAAATPFALAQEGTHAGHAGHGAYDAHAGHAGHASETAPALTDGEVKKIDKETGKITLRHGEIRNLNMAAMTMVFRVKDAAMLDQVNVGDKVRFAADRDNGAVAIVQMEKAQSMTQ</sequence>
<evidence type="ECO:0000313" key="2">
    <source>
        <dbReference type="EMBL" id="MFC3457779.1"/>
    </source>
</evidence>
<keyword evidence="1" id="KW-0732">Signal</keyword>
<dbReference type="Pfam" id="PF11604">
    <property type="entry name" value="CusF_Ec"/>
    <property type="match status" value="1"/>
</dbReference>